<reference evidence="3 4" key="1">
    <citation type="journal article" date="2018" name="Mol. Biol. Evol.">
        <title>Broad Genomic Sampling Reveals a Smut Pathogenic Ancestry of the Fungal Clade Ustilaginomycotina.</title>
        <authorList>
            <person name="Kijpornyongpan T."/>
            <person name="Mondo S.J."/>
            <person name="Barry K."/>
            <person name="Sandor L."/>
            <person name="Lee J."/>
            <person name="Lipzen A."/>
            <person name="Pangilinan J."/>
            <person name="LaButti K."/>
            <person name="Hainaut M."/>
            <person name="Henrissat B."/>
            <person name="Grigoriev I.V."/>
            <person name="Spatafora J.W."/>
            <person name="Aime M.C."/>
        </authorList>
    </citation>
    <scope>NUCLEOTIDE SEQUENCE [LARGE SCALE GENOMIC DNA]</scope>
    <source>
        <strain evidence="3 4">MCA 3882</strain>
    </source>
</reference>
<feature type="compositionally biased region" description="Low complexity" evidence="1">
    <location>
        <begin position="895"/>
        <end position="907"/>
    </location>
</feature>
<feature type="region of interest" description="Disordered" evidence="1">
    <location>
        <begin position="1"/>
        <end position="98"/>
    </location>
</feature>
<dbReference type="PANTHER" id="PTHR37402:SF1">
    <property type="entry name" value="GRAM DOMAIN-CONTAINING PROTEIN 4"/>
    <property type="match status" value="1"/>
</dbReference>
<feature type="region of interest" description="Disordered" evidence="1">
    <location>
        <begin position="671"/>
        <end position="696"/>
    </location>
</feature>
<dbReference type="GeneID" id="37022775"/>
<dbReference type="InParanoid" id="A0A316VCI8"/>
<dbReference type="Proteomes" id="UP000245771">
    <property type="component" value="Unassembled WGS sequence"/>
</dbReference>
<feature type="compositionally biased region" description="Basic and acidic residues" evidence="1">
    <location>
        <begin position="265"/>
        <end position="282"/>
    </location>
</feature>
<gene>
    <name evidence="3" type="ORF">FA14DRAFT_180337</name>
</gene>
<feature type="compositionally biased region" description="Low complexity" evidence="1">
    <location>
        <begin position="679"/>
        <end position="689"/>
    </location>
</feature>
<feature type="compositionally biased region" description="Low complexity" evidence="1">
    <location>
        <begin position="59"/>
        <end position="95"/>
    </location>
</feature>
<feature type="transmembrane region" description="Helical" evidence="2">
    <location>
        <begin position="953"/>
        <end position="974"/>
    </location>
</feature>
<feature type="region of interest" description="Disordered" evidence="1">
    <location>
        <begin position="235"/>
        <end position="448"/>
    </location>
</feature>
<organism evidence="3 4">
    <name type="scientific">Meira miltonrushii</name>
    <dbReference type="NCBI Taxonomy" id="1280837"/>
    <lineage>
        <taxon>Eukaryota</taxon>
        <taxon>Fungi</taxon>
        <taxon>Dikarya</taxon>
        <taxon>Basidiomycota</taxon>
        <taxon>Ustilaginomycotina</taxon>
        <taxon>Exobasidiomycetes</taxon>
        <taxon>Exobasidiales</taxon>
        <taxon>Brachybasidiaceae</taxon>
        <taxon>Meira</taxon>
    </lineage>
</organism>
<dbReference type="GO" id="GO:0006915">
    <property type="term" value="P:apoptotic process"/>
    <property type="evidence" value="ECO:0007669"/>
    <property type="project" value="InterPro"/>
</dbReference>
<feature type="compositionally biased region" description="Polar residues" evidence="1">
    <location>
        <begin position="617"/>
        <end position="627"/>
    </location>
</feature>
<feature type="region of interest" description="Disordered" evidence="1">
    <location>
        <begin position="171"/>
        <end position="215"/>
    </location>
</feature>
<dbReference type="STRING" id="1280837.A0A316VCI8"/>
<dbReference type="AlphaFoldDB" id="A0A316VCI8"/>
<evidence type="ECO:0008006" key="5">
    <source>
        <dbReference type="Google" id="ProtNLM"/>
    </source>
</evidence>
<feature type="compositionally biased region" description="Low complexity" evidence="1">
    <location>
        <begin position="571"/>
        <end position="584"/>
    </location>
</feature>
<feature type="compositionally biased region" description="Basic and acidic residues" evidence="1">
    <location>
        <begin position="380"/>
        <end position="391"/>
    </location>
</feature>
<feature type="compositionally biased region" description="Low complexity" evidence="1">
    <location>
        <begin position="426"/>
        <end position="438"/>
    </location>
</feature>
<feature type="transmembrane region" description="Helical" evidence="2">
    <location>
        <begin position="980"/>
        <end position="1000"/>
    </location>
</feature>
<feature type="transmembrane region" description="Helical" evidence="2">
    <location>
        <begin position="834"/>
        <end position="859"/>
    </location>
</feature>
<dbReference type="PANTHER" id="PTHR37402">
    <property type="entry name" value="GRAM DOMAIN-CONTAINING PROTEIN 4"/>
    <property type="match status" value="1"/>
</dbReference>
<feature type="compositionally biased region" description="Polar residues" evidence="1">
    <location>
        <begin position="362"/>
        <end position="379"/>
    </location>
</feature>
<dbReference type="InterPro" id="IPR037847">
    <property type="entry name" value="GRAMDC4"/>
</dbReference>
<evidence type="ECO:0000256" key="1">
    <source>
        <dbReference type="SAM" id="MobiDB-lite"/>
    </source>
</evidence>
<feature type="compositionally biased region" description="Polar residues" evidence="1">
    <location>
        <begin position="194"/>
        <end position="203"/>
    </location>
</feature>
<evidence type="ECO:0000256" key="2">
    <source>
        <dbReference type="SAM" id="Phobius"/>
    </source>
</evidence>
<feature type="compositionally biased region" description="Basic and acidic residues" evidence="1">
    <location>
        <begin position="310"/>
        <end position="322"/>
    </location>
</feature>
<feature type="compositionally biased region" description="Basic residues" evidence="1">
    <location>
        <begin position="401"/>
        <end position="417"/>
    </location>
</feature>
<evidence type="ECO:0000313" key="4">
    <source>
        <dbReference type="Proteomes" id="UP000245771"/>
    </source>
</evidence>
<accession>A0A316VCI8</accession>
<feature type="region of interest" description="Disordered" evidence="1">
    <location>
        <begin position="523"/>
        <end position="632"/>
    </location>
</feature>
<evidence type="ECO:0000313" key="3">
    <source>
        <dbReference type="EMBL" id="PWN33701.1"/>
    </source>
</evidence>
<feature type="compositionally biased region" description="Basic and acidic residues" evidence="1">
    <location>
        <begin position="600"/>
        <end position="609"/>
    </location>
</feature>
<dbReference type="EMBL" id="KZ819604">
    <property type="protein sequence ID" value="PWN33701.1"/>
    <property type="molecule type" value="Genomic_DNA"/>
</dbReference>
<keyword evidence="2" id="KW-0812">Transmembrane</keyword>
<dbReference type="RefSeq" id="XP_025354003.1">
    <property type="nucleotide sequence ID" value="XM_025500994.1"/>
</dbReference>
<name>A0A316VCI8_9BASI</name>
<keyword evidence="4" id="KW-1185">Reference proteome</keyword>
<keyword evidence="2" id="KW-0472">Membrane</keyword>
<feature type="compositionally biased region" description="Polar residues" evidence="1">
    <location>
        <begin position="37"/>
        <end position="52"/>
    </location>
</feature>
<protein>
    <recommendedName>
        <fullName evidence="5">GRAM domain-containing protein</fullName>
    </recommendedName>
</protein>
<feature type="region of interest" description="Disordered" evidence="1">
    <location>
        <begin position="895"/>
        <end position="916"/>
    </location>
</feature>
<feature type="compositionally biased region" description="Low complexity" evidence="1">
    <location>
        <begin position="330"/>
        <end position="343"/>
    </location>
</feature>
<dbReference type="OrthoDB" id="1708389at2759"/>
<sequence length="1205" mass="135323">MSNKSPRKAQWGMHQHRHRRDPSPSGAQWDASITLRAVQSESLQMRNPSNVSKYPPSPTSTTFSSASYNTLPSTMMTTNTSSTSTSNRTTMSNSTDPPIGQQAINLRGRPAGFHSYSLSVDTAKAQQQTALGLFRSTEATSPTSTTGSQYHYWRGGDSPVLMKGSEPPFNYAERRPSWTQENVSSTRRGAPLLSPTSTSFDQPRTQHKRAESHSNPLDNIKLIEQEAKALMLLRSESGQKSEKNAPVKPLRISSRMPEGVTDYSSAEKEGNKERVRFDDSRPTAKRSLTVEPTPTSRPSFFKKAFGSPLKKTEKEAKEERRTTQTMPTTRSIVRNSHSSSSLRQKSKQRDTLTRMISAPTLIETSSTASPVQTQMQFPQNDRKETLPKAEDSIAGLNGNQPKRRKRAPPPPPPRRKHSENSTNTQSSRSPISPLSPSEPLTPPEEKGGDIAAIVGYSDEAQFRKNSASTIRKNSAVHMTEDFSLIGHMPLDFINGVGKERKFSNTESLGSIYDQESWAGHTPQENELALPSPTYQHAKLSGGKNRGRKKSDLSPLVKDRIVELQEPDTSIDTSDTSNESQQSSSHLLYLDEIRETRRRSQVKDDRRATVYEDADSGLASNEESLNAESDSESPIIVKRRPSEPRYYKIVRTTDEDSNELEYLDSIHLYDEESQSELTEESSSVTASSIERANSSLTTAEQEEINRFVKNYGKNIRSVRASALMDLDDAAQRPSSIEKVWQERQEGKRNVISFVLATISGTMTYLTPIKFKDIHQIRNYNNINESDHQVEQFHMESLKDNCERLFLASVPMYEMLFTRLWHISHWSKKLESLSWFTAYFTLWYCDALIPGALAILIFKIVNERESGRKRGSMLTSEELQSRSKMLEQFSEGVKIDPASMSSSATSSPTLAGDENSFTSSSSEVTNALRQHTQAISNFTAKVADIHERMYNMSRWSYTPATVRTLIIVGFTMAISLFFNASQILHCVELIFGVHFFILVPILSRFKSLSGKANFSIFSLFDFALSGVPNDAQNALLIMRKSNANESDRESKQSRDKRKCIAEFDDVVIQPAHARGGRYRTKEDSPTKMTWAAKETTFTATYDDQVGLLMISSKRILFRTGGPSFIVLLDIELEQIAQLDKVRKATIKDSIRNEGLRITVKQDFGTNTEPSISIHTFLNMNLRDEAFNRVLALAPQRWHKQIGVNSST</sequence>
<feature type="compositionally biased region" description="Polar residues" evidence="1">
    <location>
        <begin position="177"/>
        <end position="187"/>
    </location>
</feature>
<proteinExistence type="predicted"/>
<keyword evidence="2" id="KW-1133">Transmembrane helix</keyword>